<proteinExistence type="predicted"/>
<keyword evidence="3" id="KW-1185">Reference proteome</keyword>
<protein>
    <submittedName>
        <fullName evidence="2">Thiosulfate sulfurtransferase</fullName>
    </submittedName>
</protein>
<dbReference type="STRING" id="1120955.SAMN03080610_02906"/>
<dbReference type="InterPro" id="IPR036873">
    <property type="entry name" value="Rhodanese-like_dom_sf"/>
</dbReference>
<sequence>MRTAAYQGDVGPEEAWKALSESDAVLIDVRTRAEWAYVGLPDLSPLGRQLFLAEWQSFPTQQVDPEFAGKLVAALGEAGVGQEVPLYFICRSGVRSAAAAAAMTAAGYGPCFNVSGGFEGDRNEAGHRGQINGWKAVGLPWTQS</sequence>
<dbReference type="InterPro" id="IPR001763">
    <property type="entry name" value="Rhodanese-like_dom"/>
</dbReference>
<feature type="domain" description="Rhodanese" evidence="1">
    <location>
        <begin position="20"/>
        <end position="130"/>
    </location>
</feature>
<dbReference type="Proteomes" id="UP000199347">
    <property type="component" value="Unassembled WGS sequence"/>
</dbReference>
<evidence type="ECO:0000313" key="2">
    <source>
        <dbReference type="EMBL" id="SCZ42363.1"/>
    </source>
</evidence>
<accession>A0A1G5NYI2</accession>
<keyword evidence="2" id="KW-0808">Transferase</keyword>
<dbReference type="RefSeq" id="WP_092814884.1">
    <property type="nucleotide sequence ID" value="NZ_FMVW01000007.1"/>
</dbReference>
<dbReference type="GO" id="GO:0016740">
    <property type="term" value="F:transferase activity"/>
    <property type="evidence" value="ECO:0007669"/>
    <property type="project" value="UniProtKB-KW"/>
</dbReference>
<dbReference type="Gene3D" id="3.40.250.10">
    <property type="entry name" value="Rhodanese-like domain"/>
    <property type="match status" value="1"/>
</dbReference>
<organism evidence="2 3">
    <name type="scientific">Afifella marina DSM 2698</name>
    <dbReference type="NCBI Taxonomy" id="1120955"/>
    <lineage>
        <taxon>Bacteria</taxon>
        <taxon>Pseudomonadati</taxon>
        <taxon>Pseudomonadota</taxon>
        <taxon>Alphaproteobacteria</taxon>
        <taxon>Hyphomicrobiales</taxon>
        <taxon>Afifellaceae</taxon>
        <taxon>Afifella</taxon>
    </lineage>
</organism>
<evidence type="ECO:0000259" key="1">
    <source>
        <dbReference type="PROSITE" id="PS50206"/>
    </source>
</evidence>
<name>A0A1G5NYI2_AFIMA</name>
<dbReference type="Pfam" id="PF00581">
    <property type="entry name" value="Rhodanese"/>
    <property type="match status" value="1"/>
</dbReference>
<dbReference type="OrthoDB" id="9815890at2"/>
<dbReference type="SMART" id="SM00450">
    <property type="entry name" value="RHOD"/>
    <property type="match status" value="1"/>
</dbReference>
<dbReference type="EMBL" id="FMVW01000007">
    <property type="protein sequence ID" value="SCZ42363.1"/>
    <property type="molecule type" value="Genomic_DNA"/>
</dbReference>
<dbReference type="PROSITE" id="PS50206">
    <property type="entry name" value="RHODANESE_3"/>
    <property type="match status" value="1"/>
</dbReference>
<evidence type="ECO:0000313" key="3">
    <source>
        <dbReference type="Proteomes" id="UP000199347"/>
    </source>
</evidence>
<dbReference type="SUPFAM" id="SSF52821">
    <property type="entry name" value="Rhodanese/Cell cycle control phosphatase"/>
    <property type="match status" value="1"/>
</dbReference>
<dbReference type="AlphaFoldDB" id="A0A1G5NYI2"/>
<reference evidence="2 3" key="1">
    <citation type="submission" date="2016-10" db="EMBL/GenBank/DDBJ databases">
        <authorList>
            <person name="de Groot N.N."/>
        </authorList>
    </citation>
    <scope>NUCLEOTIDE SEQUENCE [LARGE SCALE GENOMIC DNA]</scope>
    <source>
        <strain evidence="2 3">DSM 2698</strain>
    </source>
</reference>
<gene>
    <name evidence="2" type="ORF">SAMN03080610_02906</name>
</gene>